<keyword evidence="2" id="KW-0442">Lipid degradation</keyword>
<keyword evidence="1" id="KW-0378">Hydrolase</keyword>
<proteinExistence type="predicted"/>
<name>A0ABQ2N9A6_9ACTN</name>
<keyword evidence="6" id="KW-1185">Reference proteome</keyword>
<gene>
    <name evidence="5" type="ORF">GCM10011584_12160</name>
</gene>
<comment type="caution">
    <text evidence="5">The sequence shown here is derived from an EMBL/GenBank/DDBJ whole genome shotgun (WGS) entry which is preliminary data.</text>
</comment>
<dbReference type="Gene3D" id="3.40.1090.10">
    <property type="entry name" value="Cytosolic phospholipase A2 catalytic domain"/>
    <property type="match status" value="1"/>
</dbReference>
<evidence type="ECO:0000256" key="2">
    <source>
        <dbReference type="ARBA" id="ARBA00022963"/>
    </source>
</evidence>
<evidence type="ECO:0000256" key="1">
    <source>
        <dbReference type="ARBA" id="ARBA00022801"/>
    </source>
</evidence>
<organism evidence="5 6">
    <name type="scientific">Nocardioides phosphati</name>
    <dbReference type="NCBI Taxonomy" id="1867775"/>
    <lineage>
        <taxon>Bacteria</taxon>
        <taxon>Bacillati</taxon>
        <taxon>Actinomycetota</taxon>
        <taxon>Actinomycetes</taxon>
        <taxon>Propionibacteriales</taxon>
        <taxon>Nocardioidaceae</taxon>
        <taxon>Nocardioides</taxon>
    </lineage>
</organism>
<dbReference type="Pfam" id="PF01734">
    <property type="entry name" value="Patatin"/>
    <property type="match status" value="1"/>
</dbReference>
<evidence type="ECO:0000313" key="5">
    <source>
        <dbReference type="EMBL" id="GGO87464.1"/>
    </source>
</evidence>
<dbReference type="SUPFAM" id="SSF52151">
    <property type="entry name" value="FabD/lysophospholipase-like"/>
    <property type="match status" value="1"/>
</dbReference>
<dbReference type="InterPro" id="IPR016035">
    <property type="entry name" value="Acyl_Trfase/lysoPLipase"/>
</dbReference>
<dbReference type="InterPro" id="IPR002641">
    <property type="entry name" value="PNPLA_dom"/>
</dbReference>
<accession>A0ABQ2N9A6</accession>
<evidence type="ECO:0000259" key="4">
    <source>
        <dbReference type="Pfam" id="PF01734"/>
    </source>
</evidence>
<protein>
    <recommendedName>
        <fullName evidence="4">PNPLA domain-containing protein</fullName>
    </recommendedName>
</protein>
<dbReference type="InterPro" id="IPR050301">
    <property type="entry name" value="NTE"/>
</dbReference>
<feature type="domain" description="PNPLA" evidence="4">
    <location>
        <begin position="171"/>
        <end position="409"/>
    </location>
</feature>
<reference evidence="6" key="1">
    <citation type="journal article" date="2019" name="Int. J. Syst. Evol. Microbiol.">
        <title>The Global Catalogue of Microorganisms (GCM) 10K type strain sequencing project: providing services to taxonomists for standard genome sequencing and annotation.</title>
        <authorList>
            <consortium name="The Broad Institute Genomics Platform"/>
            <consortium name="The Broad Institute Genome Sequencing Center for Infectious Disease"/>
            <person name="Wu L."/>
            <person name="Ma J."/>
        </authorList>
    </citation>
    <scope>NUCLEOTIDE SEQUENCE [LARGE SCALE GENOMIC DNA]</scope>
    <source>
        <strain evidence="6">CGMCC 4.7371</strain>
    </source>
</reference>
<dbReference type="EMBL" id="BMNI01000002">
    <property type="protein sequence ID" value="GGO87464.1"/>
    <property type="molecule type" value="Genomic_DNA"/>
</dbReference>
<dbReference type="PANTHER" id="PTHR14226:SF78">
    <property type="entry name" value="SLR0060 PROTEIN"/>
    <property type="match status" value="1"/>
</dbReference>
<sequence length="555" mass="61890">MPIMRIPVRRREAFLPPELADIPTEAAAASEERAHDPIYRLQRMERRLVRSALAHPDVLTAEELRRLRYLISFARLTVFEPGAAGGAGRRGRGDVDVSDELAQWRSKVIDAFAQSLGRERDREVRLQLAREVLRSLEAEQTEQREALLERHRNDFSPAELDAEVGLRSLVLVLGGGGGAGFVYIGALKQLVESGRIPDYMMGGSMGAILGGIFARELPVPIEQYVEFAHSLSYRGILGPEPRTRRHGLTSLFALRYDAFAADLFRRPDGEQMRMEDLAIPFDCVVSGVHQDLFGRLPARFRRQQLANVQGRGLPFRPIGIGPVASSRLWQIASFIDARVVKPMVIGADDLTRQFDVVDAQSFSAAIPGILHHEAKSERMIALVDEWMAQKKVAALVDGVAAANVPVELAYRRLRDGRIGTRNGVVVALDSMHPRWDPKHLWMTPVTQAVAVQMIGNAPYADHLERMTPTLSPVTLAPNRAGMDRAIAWGEASMTALEPLLDALTAPVWWDGDRPSYDTTPEAPRRTSMAPSMASVLEAYGRRHEWWQRTRGRYLT</sequence>
<evidence type="ECO:0000256" key="3">
    <source>
        <dbReference type="ARBA" id="ARBA00023098"/>
    </source>
</evidence>
<dbReference type="PANTHER" id="PTHR14226">
    <property type="entry name" value="NEUROPATHY TARGET ESTERASE/SWISS CHEESE D.MELANOGASTER"/>
    <property type="match status" value="1"/>
</dbReference>
<keyword evidence="3" id="KW-0443">Lipid metabolism</keyword>
<evidence type="ECO:0000313" key="6">
    <source>
        <dbReference type="Proteomes" id="UP000655410"/>
    </source>
</evidence>
<dbReference type="Proteomes" id="UP000655410">
    <property type="component" value="Unassembled WGS sequence"/>
</dbReference>